<dbReference type="InterPro" id="IPR005762">
    <property type="entry name" value="MurD"/>
</dbReference>
<dbReference type="InterPro" id="IPR013221">
    <property type="entry name" value="Mur_ligase_cen"/>
</dbReference>
<evidence type="ECO:0000256" key="5">
    <source>
        <dbReference type="ARBA" id="ARBA00022741"/>
    </source>
</evidence>
<dbReference type="SUPFAM" id="SSF51984">
    <property type="entry name" value="MurCD N-terminal domain"/>
    <property type="match status" value="1"/>
</dbReference>
<comment type="caution">
    <text evidence="11">The sequence shown here is derived from an EMBL/GenBank/DDBJ whole genome shotgun (WGS) entry which is preliminary data.</text>
</comment>
<name>A0A831RT98_9GAMM</name>
<proteinExistence type="inferred from homology"/>
<dbReference type="GO" id="GO:0051301">
    <property type="term" value="P:cell division"/>
    <property type="evidence" value="ECO:0007669"/>
    <property type="project" value="UniProtKB-KW"/>
</dbReference>
<dbReference type="PROSITE" id="PS51257">
    <property type="entry name" value="PROKAR_LIPOPROTEIN"/>
    <property type="match status" value="1"/>
</dbReference>
<dbReference type="PANTHER" id="PTHR43692:SF1">
    <property type="entry name" value="UDP-N-ACETYLMURAMOYLALANINE--D-GLUTAMATE LIGASE"/>
    <property type="match status" value="1"/>
</dbReference>
<evidence type="ECO:0000256" key="3">
    <source>
        <dbReference type="ARBA" id="ARBA00022490"/>
    </source>
</evidence>
<evidence type="ECO:0000313" key="11">
    <source>
        <dbReference type="EMBL" id="HEC05602.1"/>
    </source>
</evidence>
<dbReference type="PANTHER" id="PTHR43692">
    <property type="entry name" value="UDP-N-ACETYLMURAMOYLALANINE--D-GLUTAMATE LIGASE"/>
    <property type="match status" value="1"/>
</dbReference>
<dbReference type="InterPro" id="IPR036615">
    <property type="entry name" value="Mur_ligase_C_dom_sf"/>
</dbReference>
<feature type="domain" description="Mur ligase C-terminal" evidence="9">
    <location>
        <begin position="316"/>
        <end position="432"/>
    </location>
</feature>
<keyword evidence="7 8" id="KW-0573">Peptidoglycan synthesis</keyword>
<dbReference type="Gene3D" id="3.40.50.720">
    <property type="entry name" value="NAD(P)-binding Rossmann-like Domain"/>
    <property type="match status" value="1"/>
</dbReference>
<evidence type="ECO:0000256" key="2">
    <source>
        <dbReference type="ARBA" id="ARBA00004752"/>
    </source>
</evidence>
<evidence type="ECO:0000256" key="8">
    <source>
        <dbReference type="RuleBase" id="RU003664"/>
    </source>
</evidence>
<dbReference type="EC" id="6.3.2.9" evidence="7 8"/>
<evidence type="ECO:0000259" key="10">
    <source>
        <dbReference type="Pfam" id="PF08245"/>
    </source>
</evidence>
<organism evidence="11">
    <name type="scientific">Thiolapillus brandeum</name>
    <dbReference type="NCBI Taxonomy" id="1076588"/>
    <lineage>
        <taxon>Bacteria</taxon>
        <taxon>Pseudomonadati</taxon>
        <taxon>Pseudomonadota</taxon>
        <taxon>Gammaproteobacteria</taxon>
        <taxon>Chromatiales</taxon>
        <taxon>Sedimenticolaceae</taxon>
        <taxon>Thiolapillus</taxon>
    </lineage>
</organism>
<dbReference type="AlphaFoldDB" id="A0A831RT98"/>
<comment type="similarity">
    <text evidence="7">Belongs to the MurCDEF family.</text>
</comment>
<evidence type="ECO:0000256" key="1">
    <source>
        <dbReference type="ARBA" id="ARBA00004496"/>
    </source>
</evidence>
<dbReference type="Gene3D" id="3.40.1190.10">
    <property type="entry name" value="Mur-like, catalytic domain"/>
    <property type="match status" value="1"/>
</dbReference>
<comment type="catalytic activity">
    <reaction evidence="7 8">
        <text>UDP-N-acetyl-alpha-D-muramoyl-L-alanine + D-glutamate + ATP = UDP-N-acetyl-alpha-D-muramoyl-L-alanyl-D-glutamate + ADP + phosphate + H(+)</text>
        <dbReference type="Rhea" id="RHEA:16429"/>
        <dbReference type="ChEBI" id="CHEBI:15378"/>
        <dbReference type="ChEBI" id="CHEBI:29986"/>
        <dbReference type="ChEBI" id="CHEBI:30616"/>
        <dbReference type="ChEBI" id="CHEBI:43474"/>
        <dbReference type="ChEBI" id="CHEBI:83898"/>
        <dbReference type="ChEBI" id="CHEBI:83900"/>
        <dbReference type="ChEBI" id="CHEBI:456216"/>
        <dbReference type="EC" id="6.3.2.9"/>
    </reaction>
</comment>
<dbReference type="GO" id="GO:0008360">
    <property type="term" value="P:regulation of cell shape"/>
    <property type="evidence" value="ECO:0007669"/>
    <property type="project" value="UniProtKB-KW"/>
</dbReference>
<dbReference type="GO" id="GO:0008764">
    <property type="term" value="F:UDP-N-acetylmuramoylalanine-D-glutamate ligase activity"/>
    <property type="evidence" value="ECO:0007669"/>
    <property type="project" value="UniProtKB-UniRule"/>
</dbReference>
<dbReference type="NCBIfam" id="TIGR01087">
    <property type="entry name" value="murD"/>
    <property type="match status" value="1"/>
</dbReference>
<comment type="function">
    <text evidence="7 8">Cell wall formation. Catalyzes the addition of glutamate to the nucleotide precursor UDP-N-acetylmuramoyl-L-alanine (UMA).</text>
</comment>
<evidence type="ECO:0000256" key="4">
    <source>
        <dbReference type="ARBA" id="ARBA00022598"/>
    </source>
</evidence>
<keyword evidence="6 7" id="KW-0067">ATP-binding</keyword>
<dbReference type="SUPFAM" id="SSF53244">
    <property type="entry name" value="MurD-like peptide ligases, peptide-binding domain"/>
    <property type="match status" value="1"/>
</dbReference>
<feature type="binding site" evidence="7">
    <location>
        <begin position="124"/>
        <end position="130"/>
    </location>
    <ligand>
        <name>ATP</name>
        <dbReference type="ChEBI" id="CHEBI:30616"/>
    </ligand>
</feature>
<sequence length="457" mass="48968">MRNMATALNRDELPQRVLIVGLGVTGLSCARYLHARGVPQLAVADSREQPPGLEALKEELPDVGLFLGGFDEALFRQTDLLVVSPGVSLETPAIRKAMDAGVTVVGDVELFARDVQGRLAAITGSNGKSTVTTLLGLMANAAGKDAVAGGNLGEPVLELLEKPHELYVLELSSFQLETTYSLVPDVAVVLNVSADHMDRYAGLSDYADTKARVYRHARVGVYNRDDQRVMAMPRTDQALFFTLGEPAGEDCFGVINTGDEAWLSQGGRKLLRTKDLLMPGQHNIANALAALAMGTTLELPVEAMLDVLRTYPGLAHRTEFICEHDGVKWYNDSKGTNPGATIAALQGLHTDDGSRTVLIAGGDCKQADFGELARVIGQTARAVVLIGRDRRQIGDLLNASVRTVEADDMDEAVTLAAGLAAPGDRVLLSPACASFDMFDGFEHRGRIFREAVGRLCS</sequence>
<accession>A0A831RT98</accession>
<dbReference type="GO" id="GO:0009252">
    <property type="term" value="P:peptidoglycan biosynthetic process"/>
    <property type="evidence" value="ECO:0007669"/>
    <property type="project" value="UniProtKB-UniRule"/>
</dbReference>
<dbReference type="Pfam" id="PF02875">
    <property type="entry name" value="Mur_ligase_C"/>
    <property type="match status" value="1"/>
</dbReference>
<keyword evidence="3 7" id="KW-0963">Cytoplasm</keyword>
<keyword evidence="7 8" id="KW-0132">Cell division</keyword>
<keyword evidence="7 8" id="KW-0133">Cell shape</keyword>
<dbReference type="GO" id="GO:0071555">
    <property type="term" value="P:cell wall organization"/>
    <property type="evidence" value="ECO:0007669"/>
    <property type="project" value="UniProtKB-KW"/>
</dbReference>
<evidence type="ECO:0000259" key="9">
    <source>
        <dbReference type="Pfam" id="PF02875"/>
    </source>
</evidence>
<evidence type="ECO:0000256" key="6">
    <source>
        <dbReference type="ARBA" id="ARBA00022840"/>
    </source>
</evidence>
<keyword evidence="5 7" id="KW-0547">Nucleotide-binding</keyword>
<dbReference type="SUPFAM" id="SSF53623">
    <property type="entry name" value="MurD-like peptide ligases, catalytic domain"/>
    <property type="match status" value="1"/>
</dbReference>
<comment type="pathway">
    <text evidence="2 7 8">Cell wall biogenesis; peptidoglycan biosynthesis.</text>
</comment>
<dbReference type="InterPro" id="IPR004101">
    <property type="entry name" value="Mur_ligase_C"/>
</dbReference>
<comment type="subcellular location">
    <subcellularLocation>
        <location evidence="1 7 8">Cytoplasm</location>
    </subcellularLocation>
</comment>
<dbReference type="Pfam" id="PF21799">
    <property type="entry name" value="MurD-like_N"/>
    <property type="match status" value="1"/>
</dbReference>
<keyword evidence="7 8" id="KW-0131">Cell cycle</keyword>
<keyword evidence="4 7" id="KW-0436">Ligase</keyword>
<dbReference type="EMBL" id="DRLF01000080">
    <property type="protein sequence ID" value="HEC05602.1"/>
    <property type="molecule type" value="Genomic_DNA"/>
</dbReference>
<dbReference type="InterPro" id="IPR036565">
    <property type="entry name" value="Mur-like_cat_sf"/>
</dbReference>
<evidence type="ECO:0000256" key="7">
    <source>
        <dbReference type="HAMAP-Rule" id="MF_00639"/>
    </source>
</evidence>
<dbReference type="GO" id="GO:0005737">
    <property type="term" value="C:cytoplasm"/>
    <property type="evidence" value="ECO:0007669"/>
    <property type="project" value="UniProtKB-SubCell"/>
</dbReference>
<dbReference type="HAMAP" id="MF_00639">
    <property type="entry name" value="MurD"/>
    <property type="match status" value="1"/>
</dbReference>
<dbReference type="UniPathway" id="UPA00219"/>
<keyword evidence="7 8" id="KW-0961">Cell wall biogenesis/degradation</keyword>
<dbReference type="Proteomes" id="UP000886339">
    <property type="component" value="Unassembled WGS sequence"/>
</dbReference>
<dbReference type="GO" id="GO:0005524">
    <property type="term" value="F:ATP binding"/>
    <property type="evidence" value="ECO:0007669"/>
    <property type="project" value="UniProtKB-UniRule"/>
</dbReference>
<gene>
    <name evidence="7" type="primary">murD</name>
    <name evidence="11" type="ORF">ENJ12_02010</name>
</gene>
<protein>
    <recommendedName>
        <fullName evidence="7 8">UDP-N-acetylmuramoylalanine--D-glutamate ligase</fullName>
        <ecNumber evidence="7 8">6.3.2.9</ecNumber>
    </recommendedName>
    <alternativeName>
        <fullName evidence="7">D-glutamic acid-adding enzyme</fullName>
    </alternativeName>
    <alternativeName>
        <fullName evidence="7">UDP-N-acetylmuramoyl-L-alanyl-D-glutamate synthetase</fullName>
    </alternativeName>
</protein>
<dbReference type="Gene3D" id="3.90.190.20">
    <property type="entry name" value="Mur ligase, C-terminal domain"/>
    <property type="match status" value="1"/>
</dbReference>
<feature type="domain" description="Mur ligase central" evidence="10">
    <location>
        <begin position="122"/>
        <end position="293"/>
    </location>
</feature>
<dbReference type="Pfam" id="PF08245">
    <property type="entry name" value="Mur_ligase_M"/>
    <property type="match status" value="1"/>
</dbReference>
<reference evidence="11" key="1">
    <citation type="journal article" date="2020" name="mSystems">
        <title>Genome- and Community-Level Interaction Insights into Carbon Utilization and Element Cycling Functions of Hydrothermarchaeota in Hydrothermal Sediment.</title>
        <authorList>
            <person name="Zhou Z."/>
            <person name="Liu Y."/>
            <person name="Xu W."/>
            <person name="Pan J."/>
            <person name="Luo Z.H."/>
            <person name="Li M."/>
        </authorList>
    </citation>
    <scope>NUCLEOTIDE SEQUENCE [LARGE SCALE GENOMIC DNA]</scope>
    <source>
        <strain evidence="11">HyVt-458</strain>
    </source>
</reference>